<reference evidence="2 3" key="1">
    <citation type="journal article" date="2011" name="J. Bacteriol.">
        <title>Genome Sequence of an Ammonia-Oxidizing Soil Archaeon, "Candidatus Nitrosoarchaeum koreensis" MY1.</title>
        <authorList>
            <person name="Kim B.K."/>
            <person name="Jung M.Y."/>
            <person name="Yu D.S."/>
            <person name="Park S.J."/>
            <person name="Oh T.K."/>
            <person name="Rhee S.K."/>
            <person name="Kim J.F."/>
        </authorList>
    </citation>
    <scope>NUCLEOTIDE SEQUENCE [LARGE SCALE GENOMIC DNA]</scope>
    <source>
        <strain evidence="2 3">MY1</strain>
    </source>
</reference>
<protein>
    <submittedName>
        <fullName evidence="2">Uncharacterized protein</fullName>
    </submittedName>
</protein>
<evidence type="ECO:0000313" key="3">
    <source>
        <dbReference type="Proteomes" id="UP000004440"/>
    </source>
</evidence>
<dbReference type="RefSeq" id="WP_007551183.1">
    <property type="nucleotide sequence ID" value="NZ_AFPU01000001.1"/>
</dbReference>
<keyword evidence="1" id="KW-0472">Membrane</keyword>
<evidence type="ECO:0000256" key="1">
    <source>
        <dbReference type="SAM" id="Phobius"/>
    </source>
</evidence>
<gene>
    <name evidence="2" type="ORF">MY1_1483</name>
</gene>
<dbReference type="Proteomes" id="UP000004440">
    <property type="component" value="Unassembled WGS sequence"/>
</dbReference>
<name>F9CZ80_9ARCH</name>
<feature type="transmembrane region" description="Helical" evidence="1">
    <location>
        <begin position="25"/>
        <end position="49"/>
    </location>
</feature>
<evidence type="ECO:0000313" key="2">
    <source>
        <dbReference type="EMBL" id="EGP94238.1"/>
    </source>
</evidence>
<accession>F9CZ80</accession>
<comment type="caution">
    <text evidence="2">The sequence shown here is derived from an EMBL/GenBank/DDBJ whole genome shotgun (WGS) entry which is preliminary data.</text>
</comment>
<dbReference type="EMBL" id="AFPU01000001">
    <property type="protein sequence ID" value="EGP94238.1"/>
    <property type="molecule type" value="Genomic_DNA"/>
</dbReference>
<organism evidence="2 3">
    <name type="scientific">Nitrosarchaeum koreense MY1</name>
    <dbReference type="NCBI Taxonomy" id="1001994"/>
    <lineage>
        <taxon>Archaea</taxon>
        <taxon>Nitrososphaerota</taxon>
        <taxon>Nitrososphaeria</taxon>
        <taxon>Nitrosopumilales</taxon>
        <taxon>Nitrosopumilaceae</taxon>
        <taxon>Nitrosarchaeum</taxon>
    </lineage>
</organism>
<keyword evidence="1" id="KW-0812">Transmembrane</keyword>
<keyword evidence="3" id="KW-1185">Reference proteome</keyword>
<dbReference type="STRING" id="1001994.MY1_1483"/>
<sequence>MNNNIQTQKSISTWDMMVHAPIKKVVKFGLICTGIGVVIGIGLGAFIVLEMPGV</sequence>
<proteinExistence type="predicted"/>
<dbReference type="AlphaFoldDB" id="F9CZ80"/>
<keyword evidence="1" id="KW-1133">Transmembrane helix</keyword>